<dbReference type="InterPro" id="IPR010982">
    <property type="entry name" value="Lambda_DNA-bd_dom_sf"/>
</dbReference>
<dbReference type="AlphaFoldDB" id="A0A7G1GAF3"/>
<dbReference type="RefSeq" id="WP_190614967.1">
    <property type="nucleotide sequence ID" value="NZ_AP018712.1"/>
</dbReference>
<dbReference type="KEGG" id="ocy:OSSY52_22540"/>
<dbReference type="GO" id="GO:0000976">
    <property type="term" value="F:transcription cis-regulatory region binding"/>
    <property type="evidence" value="ECO:0007669"/>
    <property type="project" value="TreeGrafter"/>
</dbReference>
<dbReference type="InterPro" id="IPR028082">
    <property type="entry name" value="Peripla_BP_I"/>
</dbReference>
<evidence type="ECO:0000313" key="5">
    <source>
        <dbReference type="EMBL" id="BBE32113.1"/>
    </source>
</evidence>
<dbReference type="Gene3D" id="1.10.260.40">
    <property type="entry name" value="lambda repressor-like DNA-binding domains"/>
    <property type="match status" value="1"/>
</dbReference>
<dbReference type="SUPFAM" id="SSF53822">
    <property type="entry name" value="Periplasmic binding protein-like I"/>
    <property type="match status" value="1"/>
</dbReference>
<dbReference type="InterPro" id="IPR000843">
    <property type="entry name" value="HTH_LacI"/>
</dbReference>
<dbReference type="InterPro" id="IPR001761">
    <property type="entry name" value="Peripla_BP/Lac1_sug-bd_dom"/>
</dbReference>
<dbReference type="GO" id="GO:0003700">
    <property type="term" value="F:DNA-binding transcription factor activity"/>
    <property type="evidence" value="ECO:0007669"/>
    <property type="project" value="TreeGrafter"/>
</dbReference>
<dbReference type="PROSITE" id="PS50932">
    <property type="entry name" value="HTH_LACI_2"/>
    <property type="match status" value="1"/>
</dbReference>
<dbReference type="CDD" id="cd01392">
    <property type="entry name" value="HTH_LacI"/>
    <property type="match status" value="1"/>
</dbReference>
<dbReference type="PRINTS" id="PR00036">
    <property type="entry name" value="HTHLACI"/>
</dbReference>
<keyword evidence="6" id="KW-1185">Reference proteome</keyword>
<evidence type="ECO:0000256" key="1">
    <source>
        <dbReference type="ARBA" id="ARBA00023015"/>
    </source>
</evidence>
<keyword evidence="3" id="KW-0804">Transcription</keyword>
<reference evidence="5 6" key="1">
    <citation type="submission" date="2018-06" db="EMBL/GenBank/DDBJ databases">
        <title>Genome sequencing of Oceanotoga sp. sy52.</title>
        <authorList>
            <person name="Mori K."/>
        </authorList>
    </citation>
    <scope>NUCLEOTIDE SEQUENCE [LARGE SCALE GENOMIC DNA]</scope>
    <source>
        <strain evidence="6">sy52</strain>
    </source>
</reference>
<dbReference type="Proteomes" id="UP000516361">
    <property type="component" value="Chromosome"/>
</dbReference>
<dbReference type="PROSITE" id="PS00356">
    <property type="entry name" value="HTH_LACI_1"/>
    <property type="match status" value="1"/>
</dbReference>
<dbReference type="PANTHER" id="PTHR30146:SF24">
    <property type="entry name" value="XYLOSE OPERON REGULATORY PROTEIN"/>
    <property type="match status" value="1"/>
</dbReference>
<dbReference type="Pfam" id="PF00356">
    <property type="entry name" value="LacI"/>
    <property type="match status" value="1"/>
</dbReference>
<organism evidence="5 6">
    <name type="scientific">Tepiditoga spiralis</name>
    <dbReference type="NCBI Taxonomy" id="2108365"/>
    <lineage>
        <taxon>Bacteria</taxon>
        <taxon>Thermotogati</taxon>
        <taxon>Thermotogota</taxon>
        <taxon>Thermotogae</taxon>
        <taxon>Petrotogales</taxon>
        <taxon>Petrotogaceae</taxon>
        <taxon>Tepiditoga</taxon>
    </lineage>
</organism>
<evidence type="ECO:0000256" key="3">
    <source>
        <dbReference type="ARBA" id="ARBA00023163"/>
    </source>
</evidence>
<dbReference type="SUPFAM" id="SSF47413">
    <property type="entry name" value="lambda repressor-like DNA-binding domains"/>
    <property type="match status" value="1"/>
</dbReference>
<sequence length="328" mass="38025">MINKEPTIKDVARLANVGITTVSRVLNNSGKVHEKTREKILRIIEEIGYVPNMNARFLSSKRSYSLSFVAPDVGTKFFGIMYTEMEKRLSLNNYRLIYFPLIDDFSLQMIKRKTDIIYHTDAVFLASIPVKNIFKDKIPTKKLILMDSKDERFDSVYVDNYKIGQMAAKYLLKNSDKNTEFYLITFKEFKNEFNSGVFEKRGQGFIDTIGKEKVKVFYGDLRWNGGYKACEKLFKTKKEKKIAVFTISDIIGYGAKIFFDKNEYIPNKDYNLISTDDLPQSKIIGLTTIRQPIAMMAKQACELFFSHLNGRKEVENIELESKLIKRES</sequence>
<accession>A0A7G1GAF3</accession>
<keyword evidence="2" id="KW-0238">DNA-binding</keyword>
<dbReference type="Gene3D" id="3.40.50.2300">
    <property type="match status" value="2"/>
</dbReference>
<evidence type="ECO:0000313" key="6">
    <source>
        <dbReference type="Proteomes" id="UP000516361"/>
    </source>
</evidence>
<dbReference type="Pfam" id="PF00532">
    <property type="entry name" value="Peripla_BP_1"/>
    <property type="match status" value="1"/>
</dbReference>
<dbReference type="EMBL" id="AP018712">
    <property type="protein sequence ID" value="BBE32113.1"/>
    <property type="molecule type" value="Genomic_DNA"/>
</dbReference>
<keyword evidence="1" id="KW-0805">Transcription regulation</keyword>
<name>A0A7G1GAF3_9BACT</name>
<dbReference type="SMART" id="SM00354">
    <property type="entry name" value="HTH_LACI"/>
    <property type="match status" value="1"/>
</dbReference>
<proteinExistence type="predicted"/>
<dbReference type="InParanoid" id="A0A7G1GAF3"/>
<evidence type="ECO:0000256" key="2">
    <source>
        <dbReference type="ARBA" id="ARBA00023125"/>
    </source>
</evidence>
<gene>
    <name evidence="5" type="ORF">OSSY52_22540</name>
</gene>
<evidence type="ECO:0000259" key="4">
    <source>
        <dbReference type="PROSITE" id="PS50932"/>
    </source>
</evidence>
<feature type="domain" description="HTH lacI-type" evidence="4">
    <location>
        <begin position="6"/>
        <end position="60"/>
    </location>
</feature>
<dbReference type="PANTHER" id="PTHR30146">
    <property type="entry name" value="LACI-RELATED TRANSCRIPTIONAL REPRESSOR"/>
    <property type="match status" value="1"/>
</dbReference>
<protein>
    <submittedName>
        <fullName evidence="5">Transcriptional regulator</fullName>
    </submittedName>
</protein>